<protein>
    <submittedName>
        <fullName evidence="3">GD10405</fullName>
    </submittedName>
</protein>
<gene>
    <name evidence="3" type="primary">Dsim\GD10405</name>
    <name evidence="3" type="ORF">Dsim_GD10405</name>
</gene>
<organism evidence="3 4">
    <name type="scientific">Drosophila simulans</name>
    <name type="common">Fruit fly</name>
    <dbReference type="NCBI Taxonomy" id="7240"/>
    <lineage>
        <taxon>Eukaryota</taxon>
        <taxon>Metazoa</taxon>
        <taxon>Ecdysozoa</taxon>
        <taxon>Arthropoda</taxon>
        <taxon>Hexapoda</taxon>
        <taxon>Insecta</taxon>
        <taxon>Pterygota</taxon>
        <taxon>Neoptera</taxon>
        <taxon>Endopterygota</taxon>
        <taxon>Diptera</taxon>
        <taxon>Brachycera</taxon>
        <taxon>Muscomorpha</taxon>
        <taxon>Ephydroidea</taxon>
        <taxon>Drosophilidae</taxon>
        <taxon>Drosophila</taxon>
        <taxon>Sophophora</taxon>
    </lineage>
</organism>
<dbReference type="HOGENOM" id="CLU_610160_0_0_1"/>
<dbReference type="OrthoDB" id="7861407at2759"/>
<evidence type="ECO:0000313" key="3">
    <source>
        <dbReference type="EMBL" id="EDX05871.1"/>
    </source>
</evidence>
<accession>B4QD84</accession>
<sequence>MDRSVGGSPPDRKDPFRRSSTLSRSPTKGAGNPTQGDGISVPAVARAQSLLAQTEAERNVDIMLLSESYVTGTGPSSMILDESGRAAIKCCSSLQVQELATSPMRGIAYAKIKHMHMYSCYAPPSDTPDQFEEFLEALVNHARGRSPKIIAGDFNGWAVEWGSRVSNPRGRAVIDAIGMLVLVLLNDGRKPTFNNDRGTSFIDVNFSRSAGQAWDTRKIDEVMLAYQINSLEIPNGDAEASRQAYKYAGQTLRRIHAKKKEGTAQTTRVLVQVAHAPDLPYKAPGLDGIPGAVIKAAALGKPGIFTATFQQCLLEGIFPKSSLDALSSVCDIAKTALADDHASYASKKAAVTASSLARLIPNVGAPRYPARKLLVAVAKASLLYAAPILSIATSRGSYLKGTRSVLRSMAIGLIRGFRTISEDTALALSGLPPIDLEIKALSLMRGGASRLG</sequence>
<dbReference type="GO" id="GO:0003824">
    <property type="term" value="F:catalytic activity"/>
    <property type="evidence" value="ECO:0007669"/>
    <property type="project" value="InterPro"/>
</dbReference>
<keyword evidence="4" id="KW-1185">Reference proteome</keyword>
<evidence type="ECO:0000259" key="2">
    <source>
        <dbReference type="Pfam" id="PF14529"/>
    </source>
</evidence>
<dbReference type="Gene3D" id="3.60.10.10">
    <property type="entry name" value="Endonuclease/exonuclease/phosphatase"/>
    <property type="match status" value="1"/>
</dbReference>
<dbReference type="CDD" id="cd09077">
    <property type="entry name" value="R1-I-EN"/>
    <property type="match status" value="1"/>
</dbReference>
<feature type="compositionally biased region" description="Polar residues" evidence="1">
    <location>
        <begin position="18"/>
        <end position="37"/>
    </location>
</feature>
<dbReference type="InterPro" id="IPR005135">
    <property type="entry name" value="Endo/exonuclease/phosphatase"/>
</dbReference>
<dbReference type="EMBL" id="CM000362">
    <property type="protein sequence ID" value="EDX05871.1"/>
    <property type="molecule type" value="Genomic_DNA"/>
</dbReference>
<proteinExistence type="predicted"/>
<dbReference type="PANTHER" id="PTHR33273">
    <property type="entry name" value="DOMAIN-CONTAINING PROTEIN, PUTATIVE-RELATED"/>
    <property type="match status" value="1"/>
</dbReference>
<feature type="region of interest" description="Disordered" evidence="1">
    <location>
        <begin position="1"/>
        <end position="39"/>
    </location>
</feature>
<evidence type="ECO:0000256" key="1">
    <source>
        <dbReference type="SAM" id="MobiDB-lite"/>
    </source>
</evidence>
<dbReference type="InterPro" id="IPR036691">
    <property type="entry name" value="Endo/exonu/phosph_ase_sf"/>
</dbReference>
<dbReference type="Pfam" id="PF14529">
    <property type="entry name" value="Exo_endo_phos_2"/>
    <property type="match status" value="1"/>
</dbReference>
<dbReference type="SUPFAM" id="SSF56219">
    <property type="entry name" value="DNase I-like"/>
    <property type="match status" value="1"/>
</dbReference>
<dbReference type="Proteomes" id="UP000000304">
    <property type="component" value="Chromosome 2R"/>
</dbReference>
<evidence type="ECO:0000313" key="4">
    <source>
        <dbReference type="Proteomes" id="UP000000304"/>
    </source>
</evidence>
<name>B4QD84_DROSI</name>
<dbReference type="AlphaFoldDB" id="B4QD84"/>
<reference evidence="3 4" key="1">
    <citation type="journal article" date="2007" name="Nature">
        <title>Evolution of genes and genomes on the Drosophila phylogeny.</title>
        <authorList>
            <consortium name="Drosophila 12 Genomes Consortium"/>
            <person name="Clark A.G."/>
            <person name="Eisen M.B."/>
            <person name="Smith D.R."/>
            <person name="Bergman C.M."/>
            <person name="Oliver B."/>
            <person name="Markow T.A."/>
            <person name="Kaufman T.C."/>
            <person name="Kellis M."/>
            <person name="Gelbart W."/>
            <person name="Iyer V.N."/>
            <person name="Pollard D.A."/>
            <person name="Sackton T.B."/>
            <person name="Larracuente A.M."/>
            <person name="Singh N.D."/>
            <person name="Abad J.P."/>
            <person name="Abt D.N."/>
            <person name="Adryan B."/>
            <person name="Aguade M."/>
            <person name="Akashi H."/>
            <person name="Anderson W.W."/>
            <person name="Aquadro C.F."/>
            <person name="Ardell D.H."/>
            <person name="Arguello R."/>
            <person name="Artieri C.G."/>
            <person name="Barbash D.A."/>
            <person name="Barker D."/>
            <person name="Barsanti P."/>
            <person name="Batterham P."/>
            <person name="Batzoglou S."/>
            <person name="Begun D."/>
            <person name="Bhutkar A."/>
            <person name="Blanco E."/>
            <person name="Bosak S.A."/>
            <person name="Bradley R.K."/>
            <person name="Brand A.D."/>
            <person name="Brent M.R."/>
            <person name="Brooks A.N."/>
            <person name="Brown R.H."/>
            <person name="Butlin R.K."/>
            <person name="Caggese C."/>
            <person name="Calvi B.R."/>
            <person name="Bernardo de Carvalho A."/>
            <person name="Caspi A."/>
            <person name="Castrezana S."/>
            <person name="Celniker S.E."/>
            <person name="Chang J.L."/>
            <person name="Chapple C."/>
            <person name="Chatterji S."/>
            <person name="Chinwalla A."/>
            <person name="Civetta A."/>
            <person name="Clifton S.W."/>
            <person name="Comeron J.M."/>
            <person name="Costello J.C."/>
            <person name="Coyne J.A."/>
            <person name="Daub J."/>
            <person name="David R.G."/>
            <person name="Delcher A.L."/>
            <person name="Delehaunty K."/>
            <person name="Do C.B."/>
            <person name="Ebling H."/>
            <person name="Edwards K."/>
            <person name="Eickbush T."/>
            <person name="Evans J.D."/>
            <person name="Filipski A."/>
            <person name="Findeiss S."/>
            <person name="Freyhult E."/>
            <person name="Fulton L."/>
            <person name="Fulton R."/>
            <person name="Garcia A.C."/>
            <person name="Gardiner A."/>
            <person name="Garfield D.A."/>
            <person name="Garvin B.E."/>
            <person name="Gibson G."/>
            <person name="Gilbert D."/>
            <person name="Gnerre S."/>
            <person name="Godfrey J."/>
            <person name="Good R."/>
            <person name="Gotea V."/>
            <person name="Gravely B."/>
            <person name="Greenberg A.J."/>
            <person name="Griffiths-Jones S."/>
            <person name="Gross S."/>
            <person name="Guigo R."/>
            <person name="Gustafson E.A."/>
            <person name="Haerty W."/>
            <person name="Hahn M.W."/>
            <person name="Halligan D.L."/>
            <person name="Halpern A.L."/>
            <person name="Halter G.M."/>
            <person name="Han M.V."/>
            <person name="Heger A."/>
            <person name="Hillier L."/>
            <person name="Hinrichs A.S."/>
            <person name="Holmes I."/>
            <person name="Hoskins R.A."/>
            <person name="Hubisz M.J."/>
            <person name="Hultmark D."/>
            <person name="Huntley M.A."/>
            <person name="Jaffe D.B."/>
            <person name="Jagadeeshan S."/>
            <person name="Jeck W.R."/>
            <person name="Johnson J."/>
            <person name="Jones C.D."/>
            <person name="Jordan W.C."/>
            <person name="Karpen G.H."/>
            <person name="Kataoka E."/>
            <person name="Keightley P.D."/>
            <person name="Kheradpour P."/>
            <person name="Kirkness E.F."/>
            <person name="Koerich L.B."/>
            <person name="Kristiansen K."/>
            <person name="Kudrna D."/>
            <person name="Kulathinal R.J."/>
            <person name="Kumar S."/>
            <person name="Kwok R."/>
            <person name="Lander E."/>
            <person name="Langley C.H."/>
            <person name="Lapoint R."/>
            <person name="Lazzaro B.P."/>
            <person name="Lee S.J."/>
            <person name="Levesque L."/>
            <person name="Li R."/>
            <person name="Lin C.F."/>
            <person name="Lin M.F."/>
            <person name="Lindblad-Toh K."/>
            <person name="Llopart A."/>
            <person name="Long M."/>
            <person name="Low L."/>
            <person name="Lozovsky E."/>
            <person name="Lu J."/>
            <person name="Luo M."/>
            <person name="Machado C.A."/>
            <person name="Makalowski W."/>
            <person name="Marzo M."/>
            <person name="Matsuda M."/>
            <person name="Matzkin L."/>
            <person name="McAllister B."/>
            <person name="McBride C.S."/>
            <person name="McKernan B."/>
            <person name="McKernan K."/>
            <person name="Mendez-Lago M."/>
            <person name="Minx P."/>
            <person name="Mollenhauer M.U."/>
            <person name="Montooth K."/>
            <person name="Mount S.M."/>
            <person name="Mu X."/>
            <person name="Myers E."/>
            <person name="Negre B."/>
            <person name="Newfeld S."/>
            <person name="Nielsen R."/>
            <person name="Noor M.A."/>
            <person name="O'Grady P."/>
            <person name="Pachter L."/>
            <person name="Papaceit M."/>
            <person name="Parisi M.J."/>
            <person name="Parisi M."/>
            <person name="Parts L."/>
            <person name="Pedersen J.S."/>
            <person name="Pesole G."/>
            <person name="Phillippy A.M."/>
            <person name="Ponting C.P."/>
            <person name="Pop M."/>
            <person name="Porcelli D."/>
            <person name="Powell J.R."/>
            <person name="Prohaska S."/>
            <person name="Pruitt K."/>
            <person name="Puig M."/>
            <person name="Quesneville H."/>
            <person name="Ram K.R."/>
            <person name="Rand D."/>
            <person name="Rasmussen M.D."/>
            <person name="Reed L.K."/>
            <person name="Reenan R."/>
            <person name="Reily A."/>
            <person name="Remington K.A."/>
            <person name="Rieger T.T."/>
            <person name="Ritchie M.G."/>
            <person name="Robin C."/>
            <person name="Rogers Y.H."/>
            <person name="Rohde C."/>
            <person name="Rozas J."/>
            <person name="Rubenfield M.J."/>
            <person name="Ruiz A."/>
            <person name="Russo S."/>
            <person name="Salzberg S.L."/>
            <person name="Sanchez-Gracia A."/>
            <person name="Saranga D.J."/>
            <person name="Sato H."/>
            <person name="Schaeffer S.W."/>
            <person name="Schatz M.C."/>
            <person name="Schlenke T."/>
            <person name="Schwartz R."/>
            <person name="Segarra C."/>
            <person name="Singh R.S."/>
            <person name="Sirot L."/>
            <person name="Sirota M."/>
            <person name="Sisneros N.B."/>
            <person name="Smith C.D."/>
            <person name="Smith T.F."/>
            <person name="Spieth J."/>
            <person name="Stage D.E."/>
            <person name="Stark A."/>
            <person name="Stephan W."/>
            <person name="Strausberg R.L."/>
            <person name="Strempel S."/>
            <person name="Sturgill D."/>
            <person name="Sutton G."/>
            <person name="Sutton G.G."/>
            <person name="Tao W."/>
            <person name="Teichmann S."/>
            <person name="Tobari Y.N."/>
            <person name="Tomimura Y."/>
            <person name="Tsolas J.M."/>
            <person name="Valente V.L."/>
            <person name="Venter E."/>
            <person name="Venter J.C."/>
            <person name="Vicario S."/>
            <person name="Vieira F.G."/>
            <person name="Vilella A.J."/>
            <person name="Villasante A."/>
            <person name="Walenz B."/>
            <person name="Wang J."/>
            <person name="Wasserman M."/>
            <person name="Watts T."/>
            <person name="Wilson D."/>
            <person name="Wilson R.K."/>
            <person name="Wing R.A."/>
            <person name="Wolfner M.F."/>
            <person name="Wong A."/>
            <person name="Wong G.K."/>
            <person name="Wu C.I."/>
            <person name="Wu G."/>
            <person name="Yamamoto D."/>
            <person name="Yang H.P."/>
            <person name="Yang S.P."/>
            <person name="Yorke J.A."/>
            <person name="Yoshida K."/>
            <person name="Zdobnov E."/>
            <person name="Zhang P."/>
            <person name="Zhang Y."/>
            <person name="Zimin A.V."/>
            <person name="Baldwin J."/>
            <person name="Abdouelleil A."/>
            <person name="Abdulkadir J."/>
            <person name="Abebe A."/>
            <person name="Abera B."/>
            <person name="Abreu J."/>
            <person name="Acer S.C."/>
            <person name="Aftuck L."/>
            <person name="Alexander A."/>
            <person name="An P."/>
            <person name="Anderson E."/>
            <person name="Anderson S."/>
            <person name="Arachi H."/>
            <person name="Azer M."/>
            <person name="Bachantsang P."/>
            <person name="Barry A."/>
            <person name="Bayul T."/>
            <person name="Berlin A."/>
            <person name="Bessette D."/>
            <person name="Bloom T."/>
            <person name="Blye J."/>
            <person name="Boguslavskiy L."/>
            <person name="Bonnet C."/>
            <person name="Boukhgalter B."/>
            <person name="Bourzgui I."/>
            <person name="Brown A."/>
            <person name="Cahill P."/>
            <person name="Channer S."/>
            <person name="Cheshatsang Y."/>
            <person name="Chuda L."/>
            <person name="Citroen M."/>
            <person name="Collymore A."/>
            <person name="Cooke P."/>
            <person name="Costello M."/>
            <person name="D'Aco K."/>
            <person name="Daza R."/>
            <person name="De Haan G."/>
            <person name="DeGray S."/>
            <person name="DeMaso C."/>
            <person name="Dhargay N."/>
            <person name="Dooley K."/>
            <person name="Dooley E."/>
            <person name="Doricent M."/>
            <person name="Dorje P."/>
            <person name="Dorjee K."/>
            <person name="Dupes A."/>
            <person name="Elong R."/>
            <person name="Falk J."/>
            <person name="Farina A."/>
            <person name="Faro S."/>
            <person name="Ferguson D."/>
            <person name="Fisher S."/>
            <person name="Foley C.D."/>
            <person name="Franke A."/>
            <person name="Friedrich D."/>
            <person name="Gadbois L."/>
            <person name="Gearin G."/>
            <person name="Gearin C.R."/>
            <person name="Giannoukos G."/>
            <person name="Goode T."/>
            <person name="Graham J."/>
            <person name="Grandbois E."/>
            <person name="Grewal S."/>
            <person name="Gyaltsen K."/>
            <person name="Hafez N."/>
            <person name="Hagos B."/>
            <person name="Hall J."/>
            <person name="Henson C."/>
            <person name="Hollinger A."/>
            <person name="Honan T."/>
            <person name="Huard M.D."/>
            <person name="Hughes L."/>
            <person name="Hurhula B."/>
            <person name="Husby M.E."/>
            <person name="Kamat A."/>
            <person name="Kanga B."/>
            <person name="Kashin S."/>
            <person name="Khazanovich D."/>
            <person name="Kisner P."/>
            <person name="Lance K."/>
            <person name="Lara M."/>
            <person name="Lee W."/>
            <person name="Lennon N."/>
            <person name="Letendre F."/>
            <person name="LeVine R."/>
            <person name="Lipovsky A."/>
            <person name="Liu X."/>
            <person name="Liu J."/>
            <person name="Liu S."/>
            <person name="Lokyitsang T."/>
            <person name="Lokyitsang Y."/>
            <person name="Lubonja R."/>
            <person name="Lui A."/>
            <person name="MacDonald P."/>
            <person name="Magnisalis V."/>
            <person name="Maru K."/>
            <person name="Matthews C."/>
            <person name="McCusker W."/>
            <person name="McDonough S."/>
            <person name="Mehta T."/>
            <person name="Meldrim J."/>
            <person name="Meneus L."/>
            <person name="Mihai O."/>
            <person name="Mihalev A."/>
            <person name="Mihova T."/>
            <person name="Mittelman R."/>
            <person name="Mlenga V."/>
            <person name="Montmayeur A."/>
            <person name="Mulrain L."/>
            <person name="Navidi A."/>
            <person name="Naylor J."/>
            <person name="Negash T."/>
            <person name="Nguyen T."/>
            <person name="Nguyen N."/>
            <person name="Nicol R."/>
            <person name="Norbu C."/>
            <person name="Norbu N."/>
            <person name="Novod N."/>
            <person name="O'Neill B."/>
            <person name="Osman S."/>
            <person name="Markiewicz E."/>
            <person name="Oyono O.L."/>
            <person name="Patti C."/>
            <person name="Phunkhang P."/>
            <person name="Pierre F."/>
            <person name="Priest M."/>
            <person name="Raghuraman S."/>
            <person name="Rege F."/>
            <person name="Reyes R."/>
            <person name="Rise C."/>
            <person name="Rogov P."/>
            <person name="Ross K."/>
            <person name="Ryan E."/>
            <person name="Settipalli S."/>
            <person name="Shea T."/>
            <person name="Sherpa N."/>
            <person name="Shi L."/>
            <person name="Shih D."/>
            <person name="Sparrow T."/>
            <person name="Spaulding J."/>
            <person name="Stalker J."/>
            <person name="Stange-Thomann N."/>
            <person name="Stavropoulos S."/>
            <person name="Stone C."/>
            <person name="Strader C."/>
            <person name="Tesfaye S."/>
            <person name="Thomson T."/>
            <person name="Thoulutsang Y."/>
            <person name="Thoulutsang D."/>
            <person name="Topham K."/>
            <person name="Topping I."/>
            <person name="Tsamla T."/>
            <person name="Vassiliev H."/>
            <person name="Vo A."/>
            <person name="Wangchuk T."/>
            <person name="Wangdi T."/>
            <person name="Weiand M."/>
            <person name="Wilkinson J."/>
            <person name="Wilson A."/>
            <person name="Yadav S."/>
            <person name="Young G."/>
            <person name="Yu Q."/>
            <person name="Zembek L."/>
            <person name="Zhong D."/>
            <person name="Zimmer A."/>
            <person name="Zwirko Z."/>
            <person name="Jaffe D.B."/>
            <person name="Alvarez P."/>
            <person name="Brockman W."/>
            <person name="Butler J."/>
            <person name="Chin C."/>
            <person name="Gnerre S."/>
            <person name="Grabherr M."/>
            <person name="Kleber M."/>
            <person name="Mauceli E."/>
            <person name="MacCallum I."/>
        </authorList>
    </citation>
    <scope>NUCLEOTIDE SEQUENCE [LARGE SCALE GENOMIC DNA]</scope>
    <source>
        <strain evidence="4">white501</strain>
    </source>
</reference>
<dbReference type="OMA" id="CDGHIAL"/>
<dbReference type="PANTHER" id="PTHR33273:SF4">
    <property type="entry name" value="ENDONUCLEASE_EXONUCLEASE_PHOSPHATASE DOMAIN-CONTAINING PROTEIN"/>
    <property type="match status" value="1"/>
</dbReference>
<feature type="domain" description="Endonuclease/exonuclease/phosphatase" evidence="2">
    <location>
        <begin position="115"/>
        <end position="208"/>
    </location>
</feature>